<evidence type="ECO:0000313" key="7">
    <source>
        <dbReference type="Proteomes" id="UP000001213"/>
    </source>
</evidence>
<evidence type="ECO:0000259" key="5">
    <source>
        <dbReference type="Pfam" id="PF00296"/>
    </source>
</evidence>
<name>D5UUG3_TSUPD</name>
<dbReference type="AlphaFoldDB" id="D5UUG3"/>
<dbReference type="InterPro" id="IPR036661">
    <property type="entry name" value="Luciferase-like_sf"/>
</dbReference>
<dbReference type="EMBL" id="CP001966">
    <property type="protein sequence ID" value="ADG77534.1"/>
    <property type="molecule type" value="Genomic_DNA"/>
</dbReference>
<evidence type="ECO:0000256" key="2">
    <source>
        <dbReference type="ARBA" id="ARBA00022643"/>
    </source>
</evidence>
<proteinExistence type="predicted"/>
<dbReference type="STRING" id="521096.Tpau_0900"/>
<protein>
    <submittedName>
        <fullName evidence="6">Luciferase-like protein</fullName>
    </submittedName>
</protein>
<dbReference type="HOGENOM" id="CLU_027853_7_3_11"/>
<keyword evidence="1" id="KW-0285">Flavoprotein</keyword>
<dbReference type="InterPro" id="IPR011251">
    <property type="entry name" value="Luciferase-like_dom"/>
</dbReference>
<evidence type="ECO:0000256" key="1">
    <source>
        <dbReference type="ARBA" id="ARBA00022630"/>
    </source>
</evidence>
<dbReference type="Pfam" id="PF00296">
    <property type="entry name" value="Bac_luciferase"/>
    <property type="match status" value="1"/>
</dbReference>
<keyword evidence="2" id="KW-0288">FMN</keyword>
<keyword evidence="3" id="KW-0560">Oxidoreductase</keyword>
<feature type="domain" description="Luciferase-like" evidence="5">
    <location>
        <begin position="10"/>
        <end position="197"/>
    </location>
</feature>
<dbReference type="KEGG" id="tpr:Tpau_0900"/>
<dbReference type="SUPFAM" id="SSF51679">
    <property type="entry name" value="Bacterial luciferase-like"/>
    <property type="match status" value="1"/>
</dbReference>
<gene>
    <name evidence="6" type="ordered locus">Tpau_0900</name>
</gene>
<dbReference type="Gene3D" id="3.20.20.30">
    <property type="entry name" value="Luciferase-like domain"/>
    <property type="match status" value="1"/>
</dbReference>
<dbReference type="GO" id="GO:0046306">
    <property type="term" value="P:alkanesulfonate catabolic process"/>
    <property type="evidence" value="ECO:0007669"/>
    <property type="project" value="TreeGrafter"/>
</dbReference>
<evidence type="ECO:0000256" key="4">
    <source>
        <dbReference type="ARBA" id="ARBA00023033"/>
    </source>
</evidence>
<dbReference type="InterPro" id="IPR050172">
    <property type="entry name" value="SsuD_RutA_monooxygenase"/>
</dbReference>
<keyword evidence="4" id="KW-0503">Monooxygenase</keyword>
<dbReference type="GO" id="GO:0008726">
    <property type="term" value="F:alkanesulfonate monooxygenase activity"/>
    <property type="evidence" value="ECO:0007669"/>
    <property type="project" value="TreeGrafter"/>
</dbReference>
<evidence type="ECO:0000256" key="3">
    <source>
        <dbReference type="ARBA" id="ARBA00023002"/>
    </source>
</evidence>
<reference evidence="6 7" key="2">
    <citation type="journal article" date="2011" name="Stand. Genomic Sci.">
        <title>Complete genome sequence of Tsukamurella paurometabola type strain (no. 33).</title>
        <authorList>
            <person name="Munk A.C."/>
            <person name="Lapidus A."/>
            <person name="Lucas S."/>
            <person name="Nolan M."/>
            <person name="Tice H."/>
            <person name="Cheng J.F."/>
            <person name="Del Rio T.G."/>
            <person name="Goodwin L."/>
            <person name="Pitluck S."/>
            <person name="Liolios K."/>
            <person name="Huntemann M."/>
            <person name="Ivanova N."/>
            <person name="Mavromatis K."/>
            <person name="Mikhailova N."/>
            <person name="Pati A."/>
            <person name="Chen A."/>
            <person name="Palaniappan K."/>
            <person name="Tapia R."/>
            <person name="Han C."/>
            <person name="Land M."/>
            <person name="Hauser L."/>
            <person name="Chang Y.J."/>
            <person name="Jeffries C.D."/>
            <person name="Brettin T."/>
            <person name="Yasawong M."/>
            <person name="Brambilla E.M."/>
            <person name="Rohde M."/>
            <person name="Sikorski J."/>
            <person name="Goker M."/>
            <person name="Detter J.C."/>
            <person name="Woyke T."/>
            <person name="Bristow J."/>
            <person name="Eisen J.A."/>
            <person name="Markowitz V."/>
            <person name="Hugenholtz P."/>
            <person name="Kyrpides N.C."/>
            <person name="Klenk H.P."/>
        </authorList>
    </citation>
    <scope>NUCLEOTIDE SEQUENCE [LARGE SCALE GENOMIC DNA]</scope>
    <source>
        <strain evidence="7">ATCC 8368 / DSM 20162 / CCUG 35730 / CIP 100753 / JCM 10117 / KCTC 9821 / NBRC 16120 / NCIMB 702349 / NCTC 13040</strain>
    </source>
</reference>
<evidence type="ECO:0000313" key="6">
    <source>
        <dbReference type="EMBL" id="ADG77534.1"/>
    </source>
</evidence>
<dbReference type="Proteomes" id="UP000001213">
    <property type="component" value="Chromosome"/>
</dbReference>
<dbReference type="RefSeq" id="WP_013125574.1">
    <property type="nucleotide sequence ID" value="NC_014158.1"/>
</dbReference>
<reference evidence="7" key="1">
    <citation type="submission" date="2010-03" db="EMBL/GenBank/DDBJ databases">
        <title>The complete chromosome of Tsukamurella paurometabola DSM 20162.</title>
        <authorList>
            <consortium name="US DOE Joint Genome Institute (JGI-PGF)"/>
            <person name="Lucas S."/>
            <person name="Copeland A."/>
            <person name="Lapidus A."/>
            <person name="Glavina del Rio T."/>
            <person name="Dalin E."/>
            <person name="Tice H."/>
            <person name="Bruce D."/>
            <person name="Goodwin L."/>
            <person name="Pitluck S."/>
            <person name="Kyrpides N."/>
            <person name="Mavromatis K."/>
            <person name="Ivanova N."/>
            <person name="Mikhailova N."/>
            <person name="Munk A.C."/>
            <person name="Brettin T."/>
            <person name="Detter J.C."/>
            <person name="Tapia R."/>
            <person name="Han C."/>
            <person name="Larimer F."/>
            <person name="Land M."/>
            <person name="Hauser L."/>
            <person name="Markowitz V."/>
            <person name="Cheng J.-F."/>
            <person name="Hugenholtz P."/>
            <person name="Woyke T."/>
            <person name="Wu D."/>
            <person name="Jando M."/>
            <person name="Brambilla E."/>
            <person name="Klenk H.-P."/>
            <person name="Eisen J.A."/>
        </authorList>
    </citation>
    <scope>NUCLEOTIDE SEQUENCE [LARGE SCALE GENOMIC DNA]</scope>
    <source>
        <strain evidence="7">ATCC 8368 / DSM 20162 / CCUG 35730 / CIP 100753 / JCM 10117 / KCTC 9821 / NBRC 16120 / NCIMB 702349 / NCTC 13040</strain>
    </source>
</reference>
<dbReference type="eggNOG" id="COG2141">
    <property type="taxonomic scope" value="Bacteria"/>
</dbReference>
<organism evidence="6 7">
    <name type="scientific">Tsukamurella paurometabola (strain ATCC 8368 / DSM 20162 / CCUG 35730 / CIP 100753 / JCM 10117 / KCTC 9821 / NBRC 16120 / NCIMB 702349 / NCTC 13040)</name>
    <name type="common">Corynebacterium paurometabolum</name>
    <dbReference type="NCBI Taxonomy" id="521096"/>
    <lineage>
        <taxon>Bacteria</taxon>
        <taxon>Bacillati</taxon>
        <taxon>Actinomycetota</taxon>
        <taxon>Actinomycetes</taxon>
        <taxon>Mycobacteriales</taxon>
        <taxon>Tsukamurellaceae</taxon>
        <taxon>Tsukamurella</taxon>
    </lineage>
</organism>
<keyword evidence="7" id="KW-1185">Reference proteome</keyword>
<sequence>MRYGIVVTDRDPRRFAESARAAEDAGWDAIFSWESVSGLDAWIALTAAATATERIRLGTMLTPLPRWRPWDLARVTTSLDLLSGGRVILPVGLGAVIEQWTAFEADQGRRMRAELMDENLDVLFGLWSGERFSYTGEHHTVTALDPGPFAAPATVQRPRIPVWCVGLAGARASMARAARCDGLLPNFRPPPGVAAEAYEGTVGDYAAIAREVLGLRAEAGRTGPYDLVGEAGYPLEQWDRAAERAAALEAVGYTWFIDSYWEDLGGPGETKRARARIAQGPPVG</sequence>
<dbReference type="PANTHER" id="PTHR42847">
    <property type="entry name" value="ALKANESULFONATE MONOOXYGENASE"/>
    <property type="match status" value="1"/>
</dbReference>
<accession>D5UUG3</accession>
<dbReference type="PANTHER" id="PTHR42847:SF4">
    <property type="entry name" value="ALKANESULFONATE MONOOXYGENASE-RELATED"/>
    <property type="match status" value="1"/>
</dbReference>